<dbReference type="InterPro" id="IPR013783">
    <property type="entry name" value="Ig-like_fold"/>
</dbReference>
<gene>
    <name evidence="2" type="ORF">HY768_00950</name>
</gene>
<accession>A0A933I8S8</accession>
<dbReference type="InterPro" id="IPR044016">
    <property type="entry name" value="Big_13"/>
</dbReference>
<dbReference type="Gene3D" id="2.60.40.10">
    <property type="entry name" value="Immunoglobulins"/>
    <property type="match status" value="2"/>
</dbReference>
<evidence type="ECO:0000313" key="2">
    <source>
        <dbReference type="EMBL" id="MBI4725789.1"/>
    </source>
</evidence>
<dbReference type="Proteomes" id="UP000736328">
    <property type="component" value="Unassembled WGS sequence"/>
</dbReference>
<dbReference type="AlphaFoldDB" id="A0A933I8S8"/>
<evidence type="ECO:0000259" key="1">
    <source>
        <dbReference type="Pfam" id="PF19077"/>
    </source>
</evidence>
<dbReference type="EMBL" id="JACQXR010000009">
    <property type="protein sequence ID" value="MBI4725789.1"/>
    <property type="molecule type" value="Genomic_DNA"/>
</dbReference>
<comment type="caution">
    <text evidence="2">The sequence shown here is derived from an EMBL/GenBank/DDBJ whole genome shotgun (WGS) entry which is preliminary data.</text>
</comment>
<feature type="domain" description="Bacterial Ig-like" evidence="1">
    <location>
        <begin position="192"/>
        <end position="272"/>
    </location>
</feature>
<dbReference type="Pfam" id="PF19077">
    <property type="entry name" value="Big_13"/>
    <property type="match status" value="1"/>
</dbReference>
<organism evidence="2 3">
    <name type="scientific">candidate division TA06 bacterium</name>
    <dbReference type="NCBI Taxonomy" id="2250710"/>
    <lineage>
        <taxon>Bacteria</taxon>
        <taxon>Bacteria division TA06</taxon>
    </lineage>
</organism>
<proteinExistence type="predicted"/>
<evidence type="ECO:0000313" key="3">
    <source>
        <dbReference type="Proteomes" id="UP000736328"/>
    </source>
</evidence>
<reference evidence="2" key="1">
    <citation type="submission" date="2020-07" db="EMBL/GenBank/DDBJ databases">
        <title>Huge and variable diversity of episymbiotic CPR bacteria and DPANN archaea in groundwater ecosystems.</title>
        <authorList>
            <person name="He C.Y."/>
            <person name="Keren R."/>
            <person name="Whittaker M."/>
            <person name="Farag I.F."/>
            <person name="Doudna J."/>
            <person name="Cate J.H.D."/>
            <person name="Banfield J.F."/>
        </authorList>
    </citation>
    <scope>NUCLEOTIDE SEQUENCE</scope>
    <source>
        <strain evidence="2">NC_groundwater_1520_Pr4_B-0.1um_53_5</strain>
    </source>
</reference>
<protein>
    <recommendedName>
        <fullName evidence="1">Bacterial Ig-like domain-containing protein</fullName>
    </recommendedName>
</protein>
<name>A0A933I8S8_UNCT6</name>
<sequence>MNYDIYAERINASGVTQWTVNGIPICTANQYQGFPQIVSDGSGGAIIAWQDNRSGTADIYVQRVNASGLTQWTSNGVAVCIATGDQWRITIVSDGSGGAIISWKDSRSGNYDIYCQRVQSSGMTQWTGDGVAICTAAYNQDYPMIVSDGSNGAIITWQDPRSGTNWDIYAQRVDSTGSTLEAPILSSPANGSFTNDNTPSFDWSDVTGATQYQIQIDNDTTFASPVKDTVVSVSNYTLGTSLSDGVYYWRVRAGDAANNWSDYTTRWSFTVDVAAPGIPILSSPADNSITNDNTPSFDWSDVTGATKYQIQIDDDSLFGSPAKDTVVSISKDTLGSPLADGVYYWRVRAGDAANNWSGYTNTWNFTVNTAGVEEEVGTIHELPPPSYPISFTQSIHKLDIV</sequence>